<dbReference type="RefSeq" id="WP_092892475.1">
    <property type="nucleotide sequence ID" value="NZ_CP061498.1"/>
</dbReference>
<proteinExistence type="predicted"/>
<dbReference type="EMBL" id="FNOM01000025">
    <property type="protein sequence ID" value="SDX81103.1"/>
    <property type="molecule type" value="Genomic_DNA"/>
</dbReference>
<accession>A0A1H3EQQ4</accession>
<gene>
    <name evidence="1" type="ORF">SAMN04488238_1253</name>
</gene>
<reference evidence="1 2" key="1">
    <citation type="submission" date="2016-10" db="EMBL/GenBank/DDBJ databases">
        <authorList>
            <person name="de Groot N.N."/>
        </authorList>
    </citation>
    <scope>NUCLEOTIDE SEQUENCE [LARGE SCALE GENOMIC DNA]</scope>
    <source>
        <strain evidence="1 2">CGMCC 1.8894</strain>
    </source>
</reference>
<dbReference type="STRING" id="564137.SAMN04488238_1253"/>
<protein>
    <submittedName>
        <fullName evidence="1">Uncharacterized protein</fullName>
    </submittedName>
</protein>
<sequence>MPRYTTIHCPAGQWTQITDADVTALTFQLQGLSYDSAFVKCTADGTAPTDELGADLYRADQGERAIPLADLGLGVAAPRRVWVKPHVNAQRVKVGHA</sequence>
<evidence type="ECO:0000313" key="1">
    <source>
        <dbReference type="EMBL" id="SDX81103.1"/>
    </source>
</evidence>
<dbReference type="Proteomes" id="UP000198539">
    <property type="component" value="Unassembled WGS sequence"/>
</dbReference>
<name>A0A1H3EQQ4_9RHOB</name>
<dbReference type="OrthoDB" id="7876376at2"/>
<keyword evidence="2" id="KW-1185">Reference proteome</keyword>
<evidence type="ECO:0000313" key="2">
    <source>
        <dbReference type="Proteomes" id="UP000198539"/>
    </source>
</evidence>
<organism evidence="1 2">
    <name type="scientific">Roseicitreum antarcticum</name>
    <dbReference type="NCBI Taxonomy" id="564137"/>
    <lineage>
        <taxon>Bacteria</taxon>
        <taxon>Pseudomonadati</taxon>
        <taxon>Pseudomonadota</taxon>
        <taxon>Alphaproteobacteria</taxon>
        <taxon>Rhodobacterales</taxon>
        <taxon>Paracoccaceae</taxon>
        <taxon>Roseicitreum</taxon>
    </lineage>
</organism>
<dbReference type="AlphaFoldDB" id="A0A1H3EQQ4"/>